<keyword evidence="5" id="KW-0443">Lipid metabolism</keyword>
<keyword evidence="2 8" id="KW-0489">Methyltransferase</keyword>
<evidence type="ECO:0000313" key="9">
    <source>
        <dbReference type="Proteomes" id="UP000243451"/>
    </source>
</evidence>
<dbReference type="NCBIfam" id="NF040703">
    <property type="entry name" value="cyclopro_CfaB"/>
    <property type="match status" value="1"/>
</dbReference>
<dbReference type="Pfam" id="PF02353">
    <property type="entry name" value="CMAS"/>
    <property type="match status" value="1"/>
</dbReference>
<evidence type="ECO:0000313" key="8">
    <source>
        <dbReference type="EMBL" id="POB06437.1"/>
    </source>
</evidence>
<dbReference type="PIRSF" id="PIRSF003085">
    <property type="entry name" value="CMAS"/>
    <property type="match status" value="1"/>
</dbReference>
<reference evidence="8 9" key="1">
    <citation type="submission" date="2018-01" db="EMBL/GenBank/DDBJ databases">
        <title>Draft genome of the type strain Pseudomonas oceani DSM 100277 isolated from the deep water in Okinawa trough, northwestern Pacific Ocean.</title>
        <authorList>
            <person name="Gomila M."/>
            <person name="Mulet M."/>
            <person name="Garcia-Valdes E."/>
            <person name="Lalucat J."/>
        </authorList>
    </citation>
    <scope>NUCLEOTIDE SEQUENCE [LARGE SCALE GENOMIC DNA]</scope>
    <source>
        <strain evidence="8 9">DSM 100277</strain>
    </source>
</reference>
<evidence type="ECO:0000259" key="7">
    <source>
        <dbReference type="Pfam" id="PF25371"/>
    </source>
</evidence>
<organism evidence="8 9">
    <name type="scientific">Halopseudomonas oceani</name>
    <dbReference type="NCBI Taxonomy" id="1708783"/>
    <lineage>
        <taxon>Bacteria</taxon>
        <taxon>Pseudomonadati</taxon>
        <taxon>Pseudomonadota</taxon>
        <taxon>Gammaproteobacteria</taxon>
        <taxon>Pseudomonadales</taxon>
        <taxon>Pseudomonadaceae</taxon>
        <taxon>Halopseudomonas</taxon>
    </lineage>
</organism>
<accession>A0A2P4F0A7</accession>
<evidence type="ECO:0000256" key="4">
    <source>
        <dbReference type="ARBA" id="ARBA00022691"/>
    </source>
</evidence>
<evidence type="ECO:0000256" key="5">
    <source>
        <dbReference type="ARBA" id="ARBA00023098"/>
    </source>
</evidence>
<dbReference type="InterPro" id="IPR029063">
    <property type="entry name" value="SAM-dependent_MTases_sf"/>
</dbReference>
<feature type="active site" evidence="6">
    <location>
        <position position="358"/>
    </location>
</feature>
<keyword evidence="9" id="KW-1185">Reference proteome</keyword>
<protein>
    <submittedName>
        <fullName evidence="8">SAM-dependent methyltransferase</fullName>
    </submittedName>
</protein>
<evidence type="ECO:0000256" key="3">
    <source>
        <dbReference type="ARBA" id="ARBA00022679"/>
    </source>
</evidence>
<dbReference type="Gene3D" id="3.40.50.150">
    <property type="entry name" value="Vaccinia Virus protein VP39"/>
    <property type="match status" value="1"/>
</dbReference>
<keyword evidence="3 8" id="KW-0808">Transferase</keyword>
<dbReference type="PANTHER" id="PTHR43667">
    <property type="entry name" value="CYCLOPROPANE-FATTY-ACYL-PHOSPHOLIPID SYNTHASE"/>
    <property type="match status" value="1"/>
</dbReference>
<keyword evidence="4" id="KW-0949">S-adenosyl-L-methionine</keyword>
<dbReference type="InterPro" id="IPR057206">
    <property type="entry name" value="DUF7884"/>
</dbReference>
<dbReference type="GO" id="GO:0032259">
    <property type="term" value="P:methylation"/>
    <property type="evidence" value="ECO:0007669"/>
    <property type="project" value="UniProtKB-KW"/>
</dbReference>
<dbReference type="InterPro" id="IPR003333">
    <property type="entry name" value="CMAS"/>
</dbReference>
<dbReference type="RefSeq" id="WP_104736691.1">
    <property type="nucleotide sequence ID" value="NZ_BMHR01000002.1"/>
</dbReference>
<evidence type="ECO:0000256" key="1">
    <source>
        <dbReference type="ARBA" id="ARBA00010815"/>
    </source>
</evidence>
<dbReference type="Pfam" id="PF25371">
    <property type="entry name" value="DUF7884"/>
    <property type="match status" value="1"/>
</dbReference>
<dbReference type="CDD" id="cd02440">
    <property type="entry name" value="AdoMet_MTases"/>
    <property type="match status" value="1"/>
</dbReference>
<dbReference type="OrthoDB" id="9782855at2"/>
<proteinExistence type="inferred from homology"/>
<dbReference type="GO" id="GO:0008610">
    <property type="term" value="P:lipid biosynthetic process"/>
    <property type="evidence" value="ECO:0007669"/>
    <property type="project" value="InterPro"/>
</dbReference>
<evidence type="ECO:0000256" key="2">
    <source>
        <dbReference type="ARBA" id="ARBA00022603"/>
    </source>
</evidence>
<dbReference type="AlphaFoldDB" id="A0A2P4F0A7"/>
<dbReference type="GO" id="GO:0008168">
    <property type="term" value="F:methyltransferase activity"/>
    <property type="evidence" value="ECO:0007669"/>
    <property type="project" value="UniProtKB-KW"/>
</dbReference>
<dbReference type="InterPro" id="IPR048027">
    <property type="entry name" value="CfaB-like"/>
</dbReference>
<sequence length="394" mass="43885">MLAQLTASLSALKLPLRLSLPDGGSVDLGPSPRVELTIHDPALLQELQAPRLDRLGEAFVQQRLDIRGSVLEAVAVADRLSSLLVPEQDNGDVLHQPHDRRTDADAIAYHYDLSNAFYALWLDPEMVYSCAYFRHPDDSLAKAQVQKLDHLCRKLRLHSGERLLDVGCGWGGLARHAAREYGVHVHGITLSKQQLKLASERVAAQGLGDRVHLELRDYRDLAGKENYDKIISVGMFEHVGHANLPEYFRVLQNQLKPGGLVMNHGITAHHVDGRPVGHGAGAFIGRYVFPHGELPHLSMAVAGLSDQGLEVVDVESLRMHYARTLELWSNNLEQKLDQAAALVDERALRIWRIYLAGCAYGFSRNWMDIHQILAVKPLPNGSHSLPLTREDIYL</sequence>
<dbReference type="Proteomes" id="UP000243451">
    <property type="component" value="Unassembled WGS sequence"/>
</dbReference>
<comment type="similarity">
    <text evidence="1">Belongs to the CFA/CMAS family.</text>
</comment>
<name>A0A2P4F0A7_9GAMM</name>
<gene>
    <name evidence="8" type="ORF">C1949_01485</name>
</gene>
<dbReference type="InterPro" id="IPR050723">
    <property type="entry name" value="CFA/CMAS"/>
</dbReference>
<feature type="domain" description="DUF7884" evidence="7">
    <location>
        <begin position="12"/>
        <end position="77"/>
    </location>
</feature>
<dbReference type="PANTHER" id="PTHR43667:SF1">
    <property type="entry name" value="CYCLOPROPANE-FATTY-ACYL-PHOSPHOLIPID SYNTHASE"/>
    <property type="match status" value="1"/>
</dbReference>
<evidence type="ECO:0000256" key="6">
    <source>
        <dbReference type="PIRSR" id="PIRSR003085-1"/>
    </source>
</evidence>
<comment type="caution">
    <text evidence="8">The sequence shown here is derived from an EMBL/GenBank/DDBJ whole genome shotgun (WGS) entry which is preliminary data.</text>
</comment>
<dbReference type="SUPFAM" id="SSF53335">
    <property type="entry name" value="S-adenosyl-L-methionine-dependent methyltransferases"/>
    <property type="match status" value="1"/>
</dbReference>
<dbReference type="EMBL" id="PPSK01000001">
    <property type="protein sequence ID" value="POB06437.1"/>
    <property type="molecule type" value="Genomic_DNA"/>
</dbReference>